<name>W1NVF9_AMBTC</name>
<keyword evidence="2" id="KW-1185">Reference proteome</keyword>
<evidence type="ECO:0000313" key="1">
    <source>
        <dbReference type="EMBL" id="ERN01627.1"/>
    </source>
</evidence>
<protein>
    <submittedName>
        <fullName evidence="1">Uncharacterized protein</fullName>
    </submittedName>
</protein>
<dbReference type="Proteomes" id="UP000017836">
    <property type="component" value="Unassembled WGS sequence"/>
</dbReference>
<dbReference type="HOGENOM" id="CLU_2161825_0_0_1"/>
<dbReference type="EMBL" id="KI394757">
    <property type="protein sequence ID" value="ERN01627.1"/>
    <property type="molecule type" value="Genomic_DNA"/>
</dbReference>
<dbReference type="Gramene" id="ERN01627">
    <property type="protein sequence ID" value="ERN01627"/>
    <property type="gene ID" value="AMTR_s00090p00077120"/>
</dbReference>
<organism evidence="1 2">
    <name type="scientific">Amborella trichopoda</name>
    <dbReference type="NCBI Taxonomy" id="13333"/>
    <lineage>
        <taxon>Eukaryota</taxon>
        <taxon>Viridiplantae</taxon>
        <taxon>Streptophyta</taxon>
        <taxon>Embryophyta</taxon>
        <taxon>Tracheophyta</taxon>
        <taxon>Spermatophyta</taxon>
        <taxon>Magnoliopsida</taxon>
        <taxon>Amborellales</taxon>
        <taxon>Amborellaceae</taxon>
        <taxon>Amborella</taxon>
    </lineage>
</organism>
<evidence type="ECO:0000313" key="2">
    <source>
        <dbReference type="Proteomes" id="UP000017836"/>
    </source>
</evidence>
<gene>
    <name evidence="1" type="ORF">AMTR_s00090p00077120</name>
</gene>
<accession>W1NVF9</accession>
<proteinExistence type="predicted"/>
<dbReference type="AlphaFoldDB" id="W1NVF9"/>
<reference evidence="2" key="1">
    <citation type="journal article" date="2013" name="Science">
        <title>The Amborella genome and the evolution of flowering plants.</title>
        <authorList>
            <consortium name="Amborella Genome Project"/>
        </authorList>
    </citation>
    <scope>NUCLEOTIDE SEQUENCE [LARGE SCALE GENOMIC DNA]</scope>
</reference>
<sequence>MRTVLLIWRYAHGATCTVLHARRYIPRISRTVLRARRYAHHVTSDTMYTVLCAWRYTHAIFTDGDGQTHALMHMQFSQTVMRNNKWQYTDGDAQTQAAMYIRQCTNTSGNA</sequence>